<dbReference type="InterPro" id="IPR027417">
    <property type="entry name" value="P-loop_NTPase"/>
</dbReference>
<proteinExistence type="inferred from homology"/>
<evidence type="ECO:0000256" key="5">
    <source>
        <dbReference type="SAM" id="MobiDB-lite"/>
    </source>
</evidence>
<dbReference type="GO" id="GO:0140359">
    <property type="term" value="F:ABC-type transporter activity"/>
    <property type="evidence" value="ECO:0007669"/>
    <property type="project" value="InterPro"/>
</dbReference>
<dbReference type="InterPro" id="IPR050683">
    <property type="entry name" value="Bact_Polysacc_Export_ATP-bd"/>
</dbReference>
<dbReference type="InterPro" id="IPR029439">
    <property type="entry name" value="Wzt_C"/>
</dbReference>
<keyword evidence="7" id="KW-0378">Hydrolase</keyword>
<dbReference type="InterPro" id="IPR003593">
    <property type="entry name" value="AAA+_ATPase"/>
</dbReference>
<comment type="similarity">
    <text evidence="1">Belongs to the ABC transporter superfamily.</text>
</comment>
<keyword evidence="3" id="KW-0547">Nucleotide-binding</keyword>
<feature type="compositionally biased region" description="Polar residues" evidence="5">
    <location>
        <begin position="9"/>
        <end position="20"/>
    </location>
</feature>
<keyword evidence="4 7" id="KW-0067">ATP-binding</keyword>
<organism evidence="7">
    <name type="scientific">hydrothermal vent metagenome</name>
    <dbReference type="NCBI Taxonomy" id="652676"/>
    <lineage>
        <taxon>unclassified sequences</taxon>
        <taxon>metagenomes</taxon>
        <taxon>ecological metagenomes</taxon>
    </lineage>
</organism>
<keyword evidence="2" id="KW-0813">Transport</keyword>
<feature type="region of interest" description="Disordered" evidence="5">
    <location>
        <begin position="1"/>
        <end position="56"/>
    </location>
</feature>
<dbReference type="EMBL" id="UOGK01000104">
    <property type="protein sequence ID" value="VAX37572.1"/>
    <property type="molecule type" value="Genomic_DNA"/>
</dbReference>
<dbReference type="GO" id="GO:0016887">
    <property type="term" value="F:ATP hydrolysis activity"/>
    <property type="evidence" value="ECO:0007669"/>
    <property type="project" value="InterPro"/>
</dbReference>
<dbReference type="InterPro" id="IPR003439">
    <property type="entry name" value="ABC_transporter-like_ATP-bd"/>
</dbReference>
<accession>A0A3B1D9Y9</accession>
<evidence type="ECO:0000256" key="2">
    <source>
        <dbReference type="ARBA" id="ARBA00022448"/>
    </source>
</evidence>
<evidence type="ECO:0000256" key="3">
    <source>
        <dbReference type="ARBA" id="ARBA00022741"/>
    </source>
</evidence>
<protein>
    <submittedName>
        <fullName evidence="7">Teichoic acid export ATP-binding protein TagH</fullName>
        <ecNumber evidence="7">3.6.3.40</ecNumber>
    </submittedName>
</protein>
<dbReference type="PANTHER" id="PTHR46743">
    <property type="entry name" value="TEICHOIC ACIDS EXPORT ATP-BINDING PROTEIN TAGH"/>
    <property type="match status" value="1"/>
</dbReference>
<dbReference type="InterPro" id="IPR015860">
    <property type="entry name" value="ABC_transpr_TagH-like"/>
</dbReference>
<evidence type="ECO:0000256" key="4">
    <source>
        <dbReference type="ARBA" id="ARBA00022840"/>
    </source>
</evidence>
<feature type="domain" description="ABC transporter" evidence="6">
    <location>
        <begin position="78"/>
        <end position="298"/>
    </location>
</feature>
<feature type="region of interest" description="Disordered" evidence="5">
    <location>
        <begin position="301"/>
        <end position="332"/>
    </location>
</feature>
<dbReference type="CDD" id="cd10147">
    <property type="entry name" value="Wzt_C-like"/>
    <property type="match status" value="1"/>
</dbReference>
<reference evidence="7" key="1">
    <citation type="submission" date="2018-06" db="EMBL/GenBank/DDBJ databases">
        <authorList>
            <person name="Zhirakovskaya E."/>
        </authorList>
    </citation>
    <scope>NUCLEOTIDE SEQUENCE</scope>
</reference>
<dbReference type="GO" id="GO:0005524">
    <property type="term" value="F:ATP binding"/>
    <property type="evidence" value="ECO:0007669"/>
    <property type="project" value="UniProtKB-KW"/>
</dbReference>
<evidence type="ECO:0000259" key="6">
    <source>
        <dbReference type="PROSITE" id="PS50893"/>
    </source>
</evidence>
<evidence type="ECO:0000313" key="7">
    <source>
        <dbReference type="EMBL" id="VAX37572.1"/>
    </source>
</evidence>
<dbReference type="EC" id="3.6.3.40" evidence="7"/>
<sequence>MAKSMAETHMTQTTLQTQREPGNPAEGPEVGGRKDSGAEKAPAQEPPAQEPPAREPAIEVRGVSKCYQIYANPADRLKQALSRWKKKYYQEFWAVREMSFTVHKGESVGIIGRNGSGKSTLVQMIAGTLTPTTGTIKARGQISALLELGAGFNSEFTGRENIYLAGSIRGFTRKEVNRLFESIVEFADIGDFLDQPVKTYSSGMYVRLAFAVAAQVRPEILVVDEALAVGDVFFQQKCHRYMREELKETTKLMVTHDLNAVANHCDRAIVMHHGQMVFEGSPLDAIAFYTRIVHNEQFASNGKPKRGEVQGANTAKATGKTDETLPWEDVPEDKRGGAGEVTILRVAMADANGEAIQAIKPDDPFACHFEIEVSEPKANLIFGVTINDRFGNAVCGDNSLSLRHGKVDCPEPGRYLVQLDYTWPELKPGKYTATFGVGEGQHAHHHTVQCWAHNIVQVTAIAPRRPVHGIFTNPVKDVRINRIG</sequence>
<name>A0A3B1D9Y9_9ZZZZ</name>
<dbReference type="Pfam" id="PF14524">
    <property type="entry name" value="Wzt_C"/>
    <property type="match status" value="1"/>
</dbReference>
<dbReference type="SMART" id="SM00382">
    <property type="entry name" value="AAA"/>
    <property type="match status" value="1"/>
</dbReference>
<dbReference type="SUPFAM" id="SSF52540">
    <property type="entry name" value="P-loop containing nucleoside triphosphate hydrolases"/>
    <property type="match status" value="1"/>
</dbReference>
<dbReference type="GO" id="GO:0016020">
    <property type="term" value="C:membrane"/>
    <property type="evidence" value="ECO:0007669"/>
    <property type="project" value="InterPro"/>
</dbReference>
<dbReference type="CDD" id="cd03220">
    <property type="entry name" value="ABC_KpsT_Wzt"/>
    <property type="match status" value="1"/>
</dbReference>
<dbReference type="PANTHER" id="PTHR46743:SF2">
    <property type="entry name" value="TEICHOIC ACIDS EXPORT ATP-BINDING PROTEIN TAGH"/>
    <property type="match status" value="1"/>
</dbReference>
<dbReference type="AlphaFoldDB" id="A0A3B1D9Y9"/>
<dbReference type="Gene3D" id="3.40.50.300">
    <property type="entry name" value="P-loop containing nucleotide triphosphate hydrolases"/>
    <property type="match status" value="1"/>
</dbReference>
<gene>
    <name evidence="7" type="ORF">MNBD_PLANCTO03-536</name>
</gene>
<evidence type="ECO:0000256" key="1">
    <source>
        <dbReference type="ARBA" id="ARBA00005417"/>
    </source>
</evidence>
<dbReference type="PROSITE" id="PS50893">
    <property type="entry name" value="ABC_TRANSPORTER_2"/>
    <property type="match status" value="1"/>
</dbReference>
<dbReference type="Pfam" id="PF00005">
    <property type="entry name" value="ABC_tran"/>
    <property type="match status" value="1"/>
</dbReference>
<dbReference type="Gene3D" id="2.70.50.60">
    <property type="entry name" value="abc- transporter (atp binding component) like domain"/>
    <property type="match status" value="1"/>
</dbReference>